<reference evidence="2 3" key="1">
    <citation type="submission" date="2017-01" db="EMBL/GenBank/DDBJ databases">
        <authorList>
            <person name="Erauso G."/>
        </authorList>
    </citation>
    <scope>NUCLEOTIDE SEQUENCE [LARGE SCALE GENOMIC DNA]</scope>
    <source>
        <strain evidence="2">MESINF1</strain>
    </source>
</reference>
<keyword evidence="3" id="KW-1185">Reference proteome</keyword>
<evidence type="ECO:0000259" key="1">
    <source>
        <dbReference type="Pfam" id="PF00534"/>
    </source>
</evidence>
<dbReference type="Gene3D" id="3.40.50.2000">
    <property type="entry name" value="Glycogen Phosphorylase B"/>
    <property type="match status" value="1"/>
</dbReference>
<dbReference type="GO" id="GO:0016757">
    <property type="term" value="F:glycosyltransferase activity"/>
    <property type="evidence" value="ECO:0007669"/>
    <property type="project" value="InterPro"/>
</dbReference>
<dbReference type="InterPro" id="IPR001296">
    <property type="entry name" value="Glyco_trans_1"/>
</dbReference>
<organism evidence="2 3">
    <name type="scientific">Mesotoga infera</name>
    <dbReference type="NCBI Taxonomy" id="1236046"/>
    <lineage>
        <taxon>Bacteria</taxon>
        <taxon>Thermotogati</taxon>
        <taxon>Thermotogota</taxon>
        <taxon>Thermotogae</taxon>
        <taxon>Kosmotogales</taxon>
        <taxon>Kosmotogaceae</taxon>
        <taxon>Mesotoga</taxon>
    </lineage>
</organism>
<proteinExistence type="predicted"/>
<dbReference type="Proteomes" id="UP000250796">
    <property type="component" value="Chromosome MESINF"/>
</dbReference>
<keyword evidence="2" id="KW-0808">Transferase</keyword>
<dbReference type="PANTHER" id="PTHR12526">
    <property type="entry name" value="GLYCOSYLTRANSFERASE"/>
    <property type="match status" value="1"/>
</dbReference>
<dbReference type="SUPFAM" id="SSF53756">
    <property type="entry name" value="UDP-Glycosyltransferase/glycogen phosphorylase"/>
    <property type="match status" value="1"/>
</dbReference>
<dbReference type="KEGG" id="minf:MESINF_2573"/>
<name>A0A7Z7LID8_9BACT</name>
<dbReference type="AlphaFoldDB" id="A0A7Z7LID8"/>
<accession>A0A7Z7LID8</accession>
<sequence>MKYDDGRFTENLEEIASKVDRSKISLEDAVKALKRFELVEDDFSALEYLTGEITNASRLFEIGRSHNAHIRVLAFIRLGEILPAEGLSKFIINPESERLAVTALLRGMARSGRTLPVETLDVLFGTNLEMDELLLETVEFKERKTNSSFLLESSMLKGDDLEFAGDLEEELMKGGNRGALALDYLDSRNANWSEYLKRSSLSDPLLSMKAILKAVRRGIIPEFLSKCRFNWANGLYHSLEKLKGVYTAVGSLVQFSFHGDPFKSGRGSSGGIGTFLRTLGNELAGVLDSVITVIPVEETELDEHFKLDRVEKDGHLFIYFPLYGYQKLKAAHFSGYQWPLASTMDDILSIAGISPAYFHMRFSDYASLSMMKLAKLRGIKTHFTLTADPQRRFSGGGGALLEAGIDRVMEDTSRVQISWRMLRECDSLIGIGASRNEHQLISYYPPLIRENLRCKLNMVPEGISLRDECPSEMRQRYIGYDSLFEMERKYHIDRNRKNLPIIFTVGRMDPLKGQFKLLKAWGESPLFNRYNLVIVGGSIENPDEIEAGELRKIEEYIRKSPLISAGFCHLPAMENDYVRCLENDIAISQSPRPPVYVAPSYKEEFGIAILEAMSAGFLAIAPRRGGVKEYIKHGLNGFLIDTTSEETLGRDLVKILLDKDLSLRKMKMIAENGSRTVYRRYSISVVARMFADIYKSYQQSPDEKK</sequence>
<feature type="domain" description="Glycosyl transferase family 1" evidence="1">
    <location>
        <begin position="495"/>
        <end position="672"/>
    </location>
</feature>
<evidence type="ECO:0000313" key="3">
    <source>
        <dbReference type="Proteomes" id="UP000250796"/>
    </source>
</evidence>
<dbReference type="Pfam" id="PF00534">
    <property type="entry name" value="Glycos_transf_1"/>
    <property type="match status" value="1"/>
</dbReference>
<gene>
    <name evidence="2" type="ORF">MESINF_2573</name>
</gene>
<dbReference type="EMBL" id="LS974202">
    <property type="protein sequence ID" value="SSC14013.1"/>
    <property type="molecule type" value="Genomic_DNA"/>
</dbReference>
<dbReference type="CDD" id="cd03801">
    <property type="entry name" value="GT4_PimA-like"/>
    <property type="match status" value="1"/>
</dbReference>
<dbReference type="RefSeq" id="WP_169700248.1">
    <property type="nucleotide sequence ID" value="NZ_LS974202.1"/>
</dbReference>
<protein>
    <submittedName>
        <fullName evidence="2">Glycosyltransferase</fullName>
    </submittedName>
</protein>
<evidence type="ECO:0000313" key="2">
    <source>
        <dbReference type="EMBL" id="SSC14013.1"/>
    </source>
</evidence>